<sequence>HPWQIDNRDLIQNWESEQKSAVQSATTNR</sequence>
<proteinExistence type="predicted"/>
<reference evidence="2" key="1">
    <citation type="submission" date="2018-05" db="EMBL/GenBank/DDBJ databases">
        <authorList>
            <person name="Lanie J.A."/>
            <person name="Ng W.-L."/>
            <person name="Kazmierczak K.M."/>
            <person name="Andrzejewski T.M."/>
            <person name="Davidsen T.M."/>
            <person name="Wayne K.J."/>
            <person name="Tettelin H."/>
            <person name="Glass J.I."/>
            <person name="Rusch D."/>
            <person name="Podicherti R."/>
            <person name="Tsui H.-C.T."/>
            <person name="Winkler M.E."/>
        </authorList>
    </citation>
    <scope>NUCLEOTIDE SEQUENCE</scope>
</reference>
<feature type="region of interest" description="Disordered" evidence="1">
    <location>
        <begin position="1"/>
        <end position="29"/>
    </location>
</feature>
<protein>
    <submittedName>
        <fullName evidence="2">Uncharacterized protein</fullName>
    </submittedName>
</protein>
<dbReference type="EMBL" id="UINC01124768">
    <property type="protein sequence ID" value="SVD02144.1"/>
    <property type="molecule type" value="Genomic_DNA"/>
</dbReference>
<accession>A0A382RWS1</accession>
<dbReference type="AlphaFoldDB" id="A0A382RWS1"/>
<name>A0A382RWS1_9ZZZZ</name>
<evidence type="ECO:0000313" key="2">
    <source>
        <dbReference type="EMBL" id="SVD02144.1"/>
    </source>
</evidence>
<evidence type="ECO:0000256" key="1">
    <source>
        <dbReference type="SAM" id="MobiDB-lite"/>
    </source>
</evidence>
<feature type="compositionally biased region" description="Polar residues" evidence="1">
    <location>
        <begin position="13"/>
        <end position="29"/>
    </location>
</feature>
<gene>
    <name evidence="2" type="ORF">METZ01_LOCUS354998</name>
</gene>
<organism evidence="2">
    <name type="scientific">marine metagenome</name>
    <dbReference type="NCBI Taxonomy" id="408172"/>
    <lineage>
        <taxon>unclassified sequences</taxon>
        <taxon>metagenomes</taxon>
        <taxon>ecological metagenomes</taxon>
    </lineage>
</organism>
<feature type="non-terminal residue" evidence="2">
    <location>
        <position position="1"/>
    </location>
</feature>